<protein>
    <submittedName>
        <fullName evidence="1">Uncharacterized protein</fullName>
    </submittedName>
</protein>
<evidence type="ECO:0000313" key="1">
    <source>
        <dbReference type="EMBL" id="TCD53861.1"/>
    </source>
</evidence>
<comment type="caution">
    <text evidence="1">The sequence shown here is derived from an EMBL/GenBank/DDBJ whole genome shotgun (WGS) entry which is preliminary data.</text>
</comment>
<proteinExistence type="predicted"/>
<gene>
    <name evidence="1" type="ORF">EJ419_06305</name>
</gene>
<accession>A0A4R0QWY5</accession>
<dbReference type="OrthoDB" id="10000320at2"/>
<keyword evidence="2" id="KW-1185">Reference proteome</keyword>
<dbReference type="EMBL" id="RXLP01000025">
    <property type="protein sequence ID" value="TCD53861.1"/>
    <property type="molecule type" value="Genomic_DNA"/>
</dbReference>
<reference evidence="1 2" key="1">
    <citation type="submission" date="2018-12" db="EMBL/GenBank/DDBJ databases">
        <title>Alloscrdovia theropitheci sp. nov: a novel taxon from the feces of the bleeding-herat monkey (Theropithecus geleda).</title>
        <authorList>
            <person name="Modesto M."/>
        </authorList>
    </citation>
    <scope>NUCLEOTIDE SEQUENCE [LARGE SCALE GENOMIC DNA]</scope>
    <source>
        <strain evidence="1 2">GLDI4/2</strain>
    </source>
</reference>
<dbReference type="Proteomes" id="UP000291289">
    <property type="component" value="Unassembled WGS sequence"/>
</dbReference>
<dbReference type="RefSeq" id="WP_131284755.1">
    <property type="nucleotide sequence ID" value="NZ_RXLP01000025.1"/>
</dbReference>
<dbReference type="AlphaFoldDB" id="A0A4R0QWY5"/>
<name>A0A4R0QWY5_9BIFI</name>
<evidence type="ECO:0000313" key="2">
    <source>
        <dbReference type="Proteomes" id="UP000291289"/>
    </source>
</evidence>
<sequence>MSDFIFDDSQATTLTGEQAQEFAHHILMQAADDAPTIEEAVLRLTSGRPRVHDTDETVTVNTRFPKTLVDWLDSQAEKLGITRSQLLRNITYNAMRTA</sequence>
<organism evidence="1 2">
    <name type="scientific">Alloscardovia theropitheci</name>
    <dbReference type="NCBI Taxonomy" id="2496842"/>
    <lineage>
        <taxon>Bacteria</taxon>
        <taxon>Bacillati</taxon>
        <taxon>Actinomycetota</taxon>
        <taxon>Actinomycetes</taxon>
        <taxon>Bifidobacteriales</taxon>
        <taxon>Bifidobacteriaceae</taxon>
        <taxon>Alloscardovia</taxon>
    </lineage>
</organism>